<feature type="compositionally biased region" description="Basic and acidic residues" evidence="2">
    <location>
        <begin position="421"/>
        <end position="431"/>
    </location>
</feature>
<dbReference type="InterPro" id="IPR000679">
    <property type="entry name" value="Znf_GATA"/>
</dbReference>
<dbReference type="CDD" id="cd00202">
    <property type="entry name" value="ZnF_GATA"/>
    <property type="match status" value="1"/>
</dbReference>
<feature type="domain" description="GATA-type" evidence="3">
    <location>
        <begin position="372"/>
        <end position="430"/>
    </location>
</feature>
<comment type="caution">
    <text evidence="4">The sequence shown here is derived from an EMBL/GenBank/DDBJ whole genome shotgun (WGS) entry which is preliminary data.</text>
</comment>
<feature type="region of interest" description="Disordered" evidence="2">
    <location>
        <begin position="421"/>
        <end position="506"/>
    </location>
</feature>
<dbReference type="Proteomes" id="UP001565368">
    <property type="component" value="Unassembled WGS sequence"/>
</dbReference>
<dbReference type="SUPFAM" id="SSF57716">
    <property type="entry name" value="Glucocorticoid receptor-like (DNA-binding domain)"/>
    <property type="match status" value="1"/>
</dbReference>
<feature type="compositionally biased region" description="Low complexity" evidence="2">
    <location>
        <begin position="494"/>
        <end position="506"/>
    </location>
</feature>
<dbReference type="InterPro" id="IPR042403">
    <property type="entry name" value="Spt21/Ams2"/>
</dbReference>
<keyword evidence="5" id="KW-1185">Reference proteome</keyword>
<dbReference type="PROSITE" id="PS50114">
    <property type="entry name" value="GATA_ZN_FINGER_2"/>
    <property type="match status" value="1"/>
</dbReference>
<evidence type="ECO:0000313" key="5">
    <source>
        <dbReference type="Proteomes" id="UP001565368"/>
    </source>
</evidence>
<dbReference type="GeneID" id="95990018"/>
<keyword evidence="1" id="KW-0862">Zinc</keyword>
<dbReference type="Pfam" id="PF00320">
    <property type="entry name" value="GATA"/>
    <property type="match status" value="1"/>
</dbReference>
<evidence type="ECO:0000256" key="2">
    <source>
        <dbReference type="SAM" id="MobiDB-lite"/>
    </source>
</evidence>
<dbReference type="EMBL" id="JBBXJM010000007">
    <property type="protein sequence ID" value="KAL1405344.1"/>
    <property type="molecule type" value="Genomic_DNA"/>
</dbReference>
<evidence type="ECO:0000256" key="1">
    <source>
        <dbReference type="PROSITE-ProRule" id="PRU00094"/>
    </source>
</evidence>
<feature type="compositionally biased region" description="Pro residues" evidence="2">
    <location>
        <begin position="225"/>
        <end position="235"/>
    </location>
</feature>
<dbReference type="SMART" id="SM00401">
    <property type="entry name" value="ZnF_GATA"/>
    <property type="match status" value="1"/>
</dbReference>
<organism evidence="4 5">
    <name type="scientific">Vanrija albida</name>
    <dbReference type="NCBI Taxonomy" id="181172"/>
    <lineage>
        <taxon>Eukaryota</taxon>
        <taxon>Fungi</taxon>
        <taxon>Dikarya</taxon>
        <taxon>Basidiomycota</taxon>
        <taxon>Agaricomycotina</taxon>
        <taxon>Tremellomycetes</taxon>
        <taxon>Trichosporonales</taxon>
        <taxon>Trichosporonaceae</taxon>
        <taxon>Vanrija</taxon>
    </lineage>
</organism>
<proteinExistence type="predicted"/>
<feature type="compositionally biased region" description="Polar residues" evidence="2">
    <location>
        <begin position="245"/>
        <end position="254"/>
    </location>
</feature>
<dbReference type="PANTHER" id="PTHR39147">
    <property type="entry name" value="PROTEIN SPT21"/>
    <property type="match status" value="1"/>
</dbReference>
<dbReference type="PANTHER" id="PTHR39147:SF1">
    <property type="entry name" value="PROTEIN SPT21"/>
    <property type="match status" value="1"/>
</dbReference>
<evidence type="ECO:0000313" key="4">
    <source>
        <dbReference type="EMBL" id="KAL1405344.1"/>
    </source>
</evidence>
<feature type="compositionally biased region" description="Low complexity" evidence="2">
    <location>
        <begin position="283"/>
        <end position="295"/>
    </location>
</feature>
<name>A0ABR3PSB2_9TREE</name>
<accession>A0ABR3PSB2</accession>
<sequence length="611" mass="63535">MPPSPGKIQSLPIKVLYTIDTSPQSYLAVLPDKQDVPECVPNQSTLDFSVYNLEPSASLTTAGTVPPPPSVTSRAFPTPAPTPLSSWAGKGFLSWALSEAGAGSTLARGRLVREYEFSSACFSDGAGLEGLMAAAAASGSDEADGKGWGLEVTLTLRQLNPEGKREFAARSAFEEMLVGGKSSASAPIAVASSPTRVIPTSPVAAAAARTEVPSRAATGAAFARPAPPVARPPSPLRRAAAIQPAASTSTQPQRQLAPPAAGPSRDSKGDLTSAVISLASRESTPPRSAAPTAPLRTPPPPSPSRAALMSLLKSEGKMSPEMARKLANNQFLVRLLKALPPGANGEAAAARPLGVEKPTSNTSESSWAPTPPTSTDACYNCGATESDQWMTKKLKDGRAGRVCNACGLYFNKHKRMRPREVWEKEEAEKKAAAAAAAAPVPPVRSSPRLNRTRHSDPASAAPPESPRKRQRTKAHPHPSPRMATRSSAKEAADKPSTTDATTPTPSVVGSSAVNFASHFPFSPGNPFGPSVSLDGTTEPSAVDLEALFLQFNEENTAGDEHGAGATHDTLNLGSDAANIEALFSDHDAEGILELLKSIESEGIEPPTSEAA</sequence>
<keyword evidence="1" id="KW-0863">Zinc-finger</keyword>
<keyword evidence="1" id="KW-0479">Metal-binding</keyword>
<dbReference type="InterPro" id="IPR013088">
    <property type="entry name" value="Znf_NHR/GATA"/>
</dbReference>
<dbReference type="Gene3D" id="3.30.50.10">
    <property type="entry name" value="Erythroid Transcription Factor GATA-1, subunit A"/>
    <property type="match status" value="1"/>
</dbReference>
<dbReference type="RefSeq" id="XP_069205288.1">
    <property type="nucleotide sequence ID" value="XM_069357351.1"/>
</dbReference>
<feature type="region of interest" description="Disordered" evidence="2">
    <location>
        <begin position="216"/>
        <end position="306"/>
    </location>
</feature>
<feature type="region of interest" description="Disordered" evidence="2">
    <location>
        <begin position="345"/>
        <end position="375"/>
    </location>
</feature>
<gene>
    <name evidence="4" type="ORF">Q8F55_008975</name>
</gene>
<feature type="compositionally biased region" description="Polar residues" evidence="2">
    <location>
        <begin position="358"/>
        <end position="375"/>
    </location>
</feature>
<feature type="compositionally biased region" description="Basic residues" evidence="2">
    <location>
        <begin position="468"/>
        <end position="478"/>
    </location>
</feature>
<reference evidence="4 5" key="1">
    <citation type="submission" date="2023-08" db="EMBL/GenBank/DDBJ databases">
        <title>Annotated Genome Sequence of Vanrija albida AlHP1.</title>
        <authorList>
            <person name="Herzog R."/>
        </authorList>
    </citation>
    <scope>NUCLEOTIDE SEQUENCE [LARGE SCALE GENOMIC DNA]</scope>
    <source>
        <strain evidence="4 5">AlHP1</strain>
    </source>
</reference>
<feature type="region of interest" description="Disordered" evidence="2">
    <location>
        <begin position="59"/>
        <end position="78"/>
    </location>
</feature>
<protein>
    <recommendedName>
        <fullName evidence="3">GATA-type domain-containing protein</fullName>
    </recommendedName>
</protein>
<evidence type="ECO:0000259" key="3">
    <source>
        <dbReference type="PROSITE" id="PS50114"/>
    </source>
</evidence>